<evidence type="ECO:0000256" key="1">
    <source>
        <dbReference type="SAM" id="MobiDB-lite"/>
    </source>
</evidence>
<name>A0A8H7USA1_9FUNG</name>
<dbReference type="Proteomes" id="UP000650833">
    <property type="component" value="Unassembled WGS sequence"/>
</dbReference>
<protein>
    <recommendedName>
        <fullName evidence="5">Secreted protein</fullName>
    </recommendedName>
</protein>
<dbReference type="AlphaFoldDB" id="A0A8H7USA1"/>
<gene>
    <name evidence="3" type="ORF">INT46_003871</name>
</gene>
<feature type="chain" id="PRO_5034922433" description="Secreted protein" evidence="2">
    <location>
        <begin position="26"/>
        <end position="85"/>
    </location>
</feature>
<dbReference type="OrthoDB" id="2259730at2759"/>
<organism evidence="3 4">
    <name type="scientific">Mucor plumbeus</name>
    <dbReference type="NCBI Taxonomy" id="97098"/>
    <lineage>
        <taxon>Eukaryota</taxon>
        <taxon>Fungi</taxon>
        <taxon>Fungi incertae sedis</taxon>
        <taxon>Mucoromycota</taxon>
        <taxon>Mucoromycotina</taxon>
        <taxon>Mucoromycetes</taxon>
        <taxon>Mucorales</taxon>
        <taxon>Mucorineae</taxon>
        <taxon>Mucoraceae</taxon>
        <taxon>Mucor</taxon>
    </lineage>
</organism>
<evidence type="ECO:0000313" key="4">
    <source>
        <dbReference type="Proteomes" id="UP000650833"/>
    </source>
</evidence>
<keyword evidence="4" id="KW-1185">Reference proteome</keyword>
<feature type="compositionally biased region" description="Polar residues" evidence="1">
    <location>
        <begin position="60"/>
        <end position="69"/>
    </location>
</feature>
<dbReference type="EMBL" id="JAEPRC010000462">
    <property type="protein sequence ID" value="KAG2196731.1"/>
    <property type="molecule type" value="Genomic_DNA"/>
</dbReference>
<keyword evidence="2" id="KW-0732">Signal</keyword>
<evidence type="ECO:0008006" key="5">
    <source>
        <dbReference type="Google" id="ProtNLM"/>
    </source>
</evidence>
<comment type="caution">
    <text evidence="3">The sequence shown here is derived from an EMBL/GenBank/DDBJ whole genome shotgun (WGS) entry which is preliminary data.</text>
</comment>
<feature type="signal peptide" evidence="2">
    <location>
        <begin position="1"/>
        <end position="25"/>
    </location>
</feature>
<accession>A0A8H7USA1</accession>
<sequence length="85" mass="8592">MRQSVSLYIAASLTIVASFMQTSLGLPTGQAGLGNALDVTLGTAFTEVKGLVGSVAKPQSIGNKSQGQKSDYVIGSNVGDSVNST</sequence>
<proteinExistence type="predicted"/>
<evidence type="ECO:0000256" key="2">
    <source>
        <dbReference type="SAM" id="SignalP"/>
    </source>
</evidence>
<reference evidence="3" key="1">
    <citation type="submission" date="2020-12" db="EMBL/GenBank/DDBJ databases">
        <title>Metabolic potential, ecology and presence of endohyphal bacteria is reflected in genomic diversity of Mucoromycotina.</title>
        <authorList>
            <person name="Muszewska A."/>
            <person name="Okrasinska A."/>
            <person name="Steczkiewicz K."/>
            <person name="Drgas O."/>
            <person name="Orlowska M."/>
            <person name="Perlinska-Lenart U."/>
            <person name="Aleksandrzak-Piekarczyk T."/>
            <person name="Szatraj K."/>
            <person name="Zielenkiewicz U."/>
            <person name="Pilsyk S."/>
            <person name="Malc E."/>
            <person name="Mieczkowski P."/>
            <person name="Kruszewska J.S."/>
            <person name="Biernat P."/>
            <person name="Pawlowska J."/>
        </authorList>
    </citation>
    <scope>NUCLEOTIDE SEQUENCE</scope>
    <source>
        <strain evidence="3">CBS 226.32</strain>
    </source>
</reference>
<feature type="region of interest" description="Disordered" evidence="1">
    <location>
        <begin position="59"/>
        <end position="85"/>
    </location>
</feature>
<evidence type="ECO:0000313" key="3">
    <source>
        <dbReference type="EMBL" id="KAG2196731.1"/>
    </source>
</evidence>